<gene>
    <name evidence="10" type="ORF">AT728_30785</name>
</gene>
<keyword evidence="4" id="KW-1003">Cell membrane</keyword>
<feature type="transmembrane region" description="Helical" evidence="9">
    <location>
        <begin position="176"/>
        <end position="197"/>
    </location>
</feature>
<evidence type="ECO:0000256" key="6">
    <source>
        <dbReference type="ARBA" id="ARBA00022989"/>
    </source>
</evidence>
<comment type="subcellular location">
    <subcellularLocation>
        <location evidence="1">Cell membrane</location>
        <topology evidence="1">Multi-pass membrane protein</topology>
    </subcellularLocation>
</comment>
<comment type="similarity">
    <text evidence="2">Belongs to the binding-protein-dependent transport system permease family. FecCD subfamily.</text>
</comment>
<evidence type="ECO:0000256" key="4">
    <source>
        <dbReference type="ARBA" id="ARBA00022475"/>
    </source>
</evidence>
<keyword evidence="3" id="KW-0813">Transport</keyword>
<dbReference type="Gene3D" id="1.10.3470.10">
    <property type="entry name" value="ABC transporter involved in vitamin B12 uptake, BtuC"/>
    <property type="match status" value="1"/>
</dbReference>
<evidence type="ECO:0000256" key="3">
    <source>
        <dbReference type="ARBA" id="ARBA00022448"/>
    </source>
</evidence>
<keyword evidence="5 9" id="KW-0812">Transmembrane</keyword>
<feature type="region of interest" description="Disordered" evidence="8">
    <location>
        <begin position="1"/>
        <end position="30"/>
    </location>
</feature>
<protein>
    <submittedName>
        <fullName evidence="10">ABC transporter permease</fullName>
    </submittedName>
</protein>
<feature type="transmembrane region" description="Helical" evidence="9">
    <location>
        <begin position="266"/>
        <end position="291"/>
    </location>
</feature>
<evidence type="ECO:0000256" key="1">
    <source>
        <dbReference type="ARBA" id="ARBA00004651"/>
    </source>
</evidence>
<feature type="transmembrane region" description="Helical" evidence="9">
    <location>
        <begin position="145"/>
        <end position="164"/>
    </location>
</feature>
<sequence>MAQVHTTTAEPPPPPAPRLSTAPPTPSPRRRTRRLLGLAAAVGALLVAVLLSVALGSAMLPPDVVWQALTAPDGSASHATVSEARVDRTLLGVLVGVSLGVAGALIQALTRNPLADPGVLGVNAGAGFAVTLGVAVLGVTRIEQYLPLAFAGAVIGSAVVYLAASGGRGGPSPLRLTLVGVAFTAVLSGISQTLALIDTETFDRMRFWGAGTLADRPTDTAAAIAPFVLAGLLAAVCCARPLNAIALGDDAARAFGLRVGATRCGVVIAVALLCGAATAAAGPLMFVGLMVPHAVRWLTGPDWRWILAYSAVLAPAIVLVADVVGRLVVVPAELPVGVMMPLIGAPVLILLVRGRRARAL</sequence>
<evidence type="ECO:0000313" key="11">
    <source>
        <dbReference type="Proteomes" id="UP000054804"/>
    </source>
</evidence>
<dbReference type="SUPFAM" id="SSF81345">
    <property type="entry name" value="ABC transporter involved in vitamin B12 uptake, BtuC"/>
    <property type="match status" value="1"/>
</dbReference>
<evidence type="ECO:0000256" key="8">
    <source>
        <dbReference type="SAM" id="MobiDB-lite"/>
    </source>
</evidence>
<dbReference type="GO" id="GO:0033214">
    <property type="term" value="P:siderophore-iron import into cell"/>
    <property type="evidence" value="ECO:0007669"/>
    <property type="project" value="TreeGrafter"/>
</dbReference>
<dbReference type="PANTHER" id="PTHR30472:SF1">
    <property type="entry name" value="FE(3+) DICITRATE TRANSPORT SYSTEM PERMEASE PROTEIN FECC-RELATED"/>
    <property type="match status" value="1"/>
</dbReference>
<dbReference type="InterPro" id="IPR037294">
    <property type="entry name" value="ABC_BtuC-like"/>
</dbReference>
<evidence type="ECO:0000256" key="2">
    <source>
        <dbReference type="ARBA" id="ARBA00007935"/>
    </source>
</evidence>
<feature type="transmembrane region" description="Helical" evidence="9">
    <location>
        <begin position="89"/>
        <end position="106"/>
    </location>
</feature>
<dbReference type="STRING" id="1765722.AT728_30785"/>
<dbReference type="Pfam" id="PF01032">
    <property type="entry name" value="FecCD"/>
    <property type="match status" value="1"/>
</dbReference>
<evidence type="ECO:0000256" key="9">
    <source>
        <dbReference type="SAM" id="Phobius"/>
    </source>
</evidence>
<dbReference type="AlphaFoldDB" id="A0A0W7X920"/>
<feature type="transmembrane region" description="Helical" evidence="9">
    <location>
        <begin position="303"/>
        <end position="328"/>
    </location>
</feature>
<dbReference type="EMBL" id="LOCL01000027">
    <property type="protein sequence ID" value="KUF19391.1"/>
    <property type="molecule type" value="Genomic_DNA"/>
</dbReference>
<evidence type="ECO:0000313" key="10">
    <source>
        <dbReference type="EMBL" id="KUF19391.1"/>
    </source>
</evidence>
<dbReference type="RefSeq" id="WP_058846547.1">
    <property type="nucleotide sequence ID" value="NZ_LOCL01000027.1"/>
</dbReference>
<name>A0A0W7X920_9ACTN</name>
<evidence type="ECO:0000256" key="5">
    <source>
        <dbReference type="ARBA" id="ARBA00022692"/>
    </source>
</evidence>
<reference evidence="10 11" key="1">
    <citation type="submission" date="2015-12" db="EMBL/GenBank/DDBJ databases">
        <title>Draft genome sequence of Streptomyces silvensis ATCC 53525, a producer of novel hormone antagonists.</title>
        <authorList>
            <person name="Johnston C.W."/>
            <person name="Li Y."/>
            <person name="Magarvey N.A."/>
        </authorList>
    </citation>
    <scope>NUCLEOTIDE SEQUENCE [LARGE SCALE GENOMIC DNA]</scope>
    <source>
        <strain evidence="10 11">ATCC 53525</strain>
    </source>
</reference>
<dbReference type="GO" id="GO:0022857">
    <property type="term" value="F:transmembrane transporter activity"/>
    <property type="evidence" value="ECO:0007669"/>
    <property type="project" value="InterPro"/>
</dbReference>
<dbReference type="GO" id="GO:0005886">
    <property type="term" value="C:plasma membrane"/>
    <property type="evidence" value="ECO:0007669"/>
    <property type="project" value="UniProtKB-SubCell"/>
</dbReference>
<feature type="transmembrane region" description="Helical" evidence="9">
    <location>
        <begin position="118"/>
        <end position="139"/>
    </location>
</feature>
<dbReference type="Proteomes" id="UP000054804">
    <property type="component" value="Unassembled WGS sequence"/>
</dbReference>
<feature type="transmembrane region" description="Helical" evidence="9">
    <location>
        <begin position="35"/>
        <end position="60"/>
    </location>
</feature>
<keyword evidence="6 9" id="KW-1133">Transmembrane helix</keyword>
<evidence type="ECO:0000256" key="7">
    <source>
        <dbReference type="ARBA" id="ARBA00023136"/>
    </source>
</evidence>
<organism evidence="10 11">
    <name type="scientific">Streptomyces silvensis</name>
    <dbReference type="NCBI Taxonomy" id="1765722"/>
    <lineage>
        <taxon>Bacteria</taxon>
        <taxon>Bacillati</taxon>
        <taxon>Actinomycetota</taxon>
        <taxon>Actinomycetes</taxon>
        <taxon>Kitasatosporales</taxon>
        <taxon>Streptomycetaceae</taxon>
        <taxon>Streptomyces</taxon>
    </lineage>
</organism>
<feature type="transmembrane region" description="Helical" evidence="9">
    <location>
        <begin position="334"/>
        <end position="352"/>
    </location>
</feature>
<proteinExistence type="inferred from homology"/>
<keyword evidence="11" id="KW-1185">Reference proteome</keyword>
<dbReference type="InterPro" id="IPR000522">
    <property type="entry name" value="ABC_transptr_permease_BtuC"/>
</dbReference>
<feature type="compositionally biased region" description="Pro residues" evidence="8">
    <location>
        <begin position="10"/>
        <end position="27"/>
    </location>
</feature>
<comment type="caution">
    <text evidence="10">The sequence shown here is derived from an EMBL/GenBank/DDBJ whole genome shotgun (WGS) entry which is preliminary data.</text>
</comment>
<keyword evidence="7 9" id="KW-0472">Membrane</keyword>
<dbReference type="FunFam" id="1.10.3470.10:FF:000001">
    <property type="entry name" value="Vitamin B12 ABC transporter permease BtuC"/>
    <property type="match status" value="1"/>
</dbReference>
<dbReference type="PANTHER" id="PTHR30472">
    <property type="entry name" value="FERRIC ENTEROBACTIN TRANSPORT SYSTEM PERMEASE PROTEIN"/>
    <property type="match status" value="1"/>
</dbReference>
<accession>A0A0W7X920</accession>
<dbReference type="CDD" id="cd06550">
    <property type="entry name" value="TM_ABC_iron-siderophores_like"/>
    <property type="match status" value="1"/>
</dbReference>